<organism evidence="1 2">
    <name type="scientific">Parelaphostrongylus tenuis</name>
    <name type="common">Meningeal worm</name>
    <dbReference type="NCBI Taxonomy" id="148309"/>
    <lineage>
        <taxon>Eukaryota</taxon>
        <taxon>Metazoa</taxon>
        <taxon>Ecdysozoa</taxon>
        <taxon>Nematoda</taxon>
        <taxon>Chromadorea</taxon>
        <taxon>Rhabditida</taxon>
        <taxon>Rhabditina</taxon>
        <taxon>Rhabditomorpha</taxon>
        <taxon>Strongyloidea</taxon>
        <taxon>Metastrongylidae</taxon>
        <taxon>Parelaphostrongylus</taxon>
    </lineage>
</organism>
<comment type="caution">
    <text evidence="1">The sequence shown here is derived from an EMBL/GenBank/DDBJ whole genome shotgun (WGS) entry which is preliminary data.</text>
</comment>
<gene>
    <name evidence="1" type="ORF">KIN20_002782</name>
</gene>
<sequence>MARKLRKRSGRYIVKDKLRLRRYKAFRLQFLGKKSTSFQPQKERDLKTVVASSKIFAANNNNPYKVRVFGTQSAKSSGREGNIVKK</sequence>
<name>A0AAD5MH58_PARTN</name>
<accession>A0AAD5MH58</accession>
<proteinExistence type="predicted"/>
<protein>
    <submittedName>
        <fullName evidence="1">Uncharacterized protein</fullName>
    </submittedName>
</protein>
<evidence type="ECO:0000313" key="2">
    <source>
        <dbReference type="Proteomes" id="UP001196413"/>
    </source>
</evidence>
<dbReference type="Proteomes" id="UP001196413">
    <property type="component" value="Unassembled WGS sequence"/>
</dbReference>
<reference evidence="1" key="1">
    <citation type="submission" date="2021-06" db="EMBL/GenBank/DDBJ databases">
        <title>Parelaphostrongylus tenuis whole genome reference sequence.</title>
        <authorList>
            <person name="Garwood T.J."/>
            <person name="Larsen P.A."/>
            <person name="Fountain-Jones N.M."/>
            <person name="Garbe J.R."/>
            <person name="Macchietto M.G."/>
            <person name="Kania S.A."/>
            <person name="Gerhold R.W."/>
            <person name="Richards J.E."/>
            <person name="Wolf T.M."/>
        </authorList>
    </citation>
    <scope>NUCLEOTIDE SEQUENCE</scope>
    <source>
        <strain evidence="1">MNPRO001-30</strain>
        <tissue evidence="1">Meninges</tissue>
    </source>
</reference>
<dbReference type="EMBL" id="JAHQIW010000364">
    <property type="protein sequence ID" value="KAJ1347659.1"/>
    <property type="molecule type" value="Genomic_DNA"/>
</dbReference>
<evidence type="ECO:0000313" key="1">
    <source>
        <dbReference type="EMBL" id="KAJ1347659.1"/>
    </source>
</evidence>
<keyword evidence="2" id="KW-1185">Reference proteome</keyword>
<dbReference type="AlphaFoldDB" id="A0AAD5MH58"/>